<feature type="domain" description="Phospholipase D-like" evidence="1">
    <location>
        <begin position="71"/>
        <end position="134"/>
    </location>
</feature>
<dbReference type="Proteomes" id="UP000199410">
    <property type="component" value="Unassembled WGS sequence"/>
</dbReference>
<dbReference type="InterPro" id="IPR025202">
    <property type="entry name" value="PLD-like_dom"/>
</dbReference>
<dbReference type="CDD" id="cd09117">
    <property type="entry name" value="PLDc_Bfil_DEXD_like"/>
    <property type="match status" value="1"/>
</dbReference>
<proteinExistence type="predicted"/>
<protein>
    <submittedName>
        <fullName evidence="2">PLD-like domain-containing protein</fullName>
    </submittedName>
</protein>
<sequence>MVKIKKITQGLSEVNNRKLLSEMLEVKGTNKVYLSTAFATVNGVELIKDALQKVGGNTEAYIGVRNGVTSYQALLALKELGVKVFAVDTGSDRKIYHDKMYITVNDQSATLLTGSCNLTKGGLLTNIESGIKIDCDLSNKEDYHFYSECLQQLLDLKKLFPENVYEIVNEEFVTDMLEDGLLIDEDRTKVRRVVGKSKTRELNFSIPSIKTIIEKIKNKKKTKAIEKVEDIQDEELVITVPLHSEGNYNVLSYKEIWKSKPLTTRDLNIPSGSNTNPTGSMLLKKGVYPIDQQTYFYEKAFSDLHWSSGLGEKAHFKYAKAHFDFLIDGVFIPGVELDIKHDIRTDTATYLQKQPMTHLSWGEAKKLIAKSHLLDQIMIMYKNVEKNGHYLIKIEPGE</sequence>
<dbReference type="Pfam" id="PF13091">
    <property type="entry name" value="PLDc_2"/>
    <property type="match status" value="1"/>
</dbReference>
<organism evidence="2 3">
    <name type="scientific">Lysinibacillus fusiformis</name>
    <dbReference type="NCBI Taxonomy" id="28031"/>
    <lineage>
        <taxon>Bacteria</taxon>
        <taxon>Bacillati</taxon>
        <taxon>Bacillota</taxon>
        <taxon>Bacilli</taxon>
        <taxon>Bacillales</taxon>
        <taxon>Bacillaceae</taxon>
        <taxon>Lysinibacillus</taxon>
    </lineage>
</organism>
<gene>
    <name evidence="2" type="ORF">SAMN02787113_02873</name>
</gene>
<evidence type="ECO:0000313" key="3">
    <source>
        <dbReference type="Proteomes" id="UP000199410"/>
    </source>
</evidence>
<accession>A0A1H9KXU4</accession>
<evidence type="ECO:0000259" key="1">
    <source>
        <dbReference type="Pfam" id="PF13091"/>
    </source>
</evidence>
<comment type="caution">
    <text evidence="2">The sequence shown here is derived from an EMBL/GenBank/DDBJ whole genome shotgun (WGS) entry which is preliminary data.</text>
</comment>
<reference evidence="2 3" key="1">
    <citation type="submission" date="2016-10" db="EMBL/GenBank/DDBJ databases">
        <authorList>
            <person name="Varghese N."/>
            <person name="Submissions S."/>
        </authorList>
    </citation>
    <scope>NUCLEOTIDE SEQUENCE [LARGE SCALE GENOMIC DNA]</scope>
    <source>
        <strain evidence="2 3">TC-13</strain>
    </source>
</reference>
<dbReference type="AlphaFoldDB" id="A0A1H9KXU4"/>
<evidence type="ECO:0000313" key="2">
    <source>
        <dbReference type="EMBL" id="SER03888.1"/>
    </source>
</evidence>
<dbReference type="Gene3D" id="3.30.870.10">
    <property type="entry name" value="Endonuclease Chain A"/>
    <property type="match status" value="1"/>
</dbReference>
<dbReference type="RefSeq" id="WP_170844142.1">
    <property type="nucleotide sequence ID" value="NZ_FMVP01000010.1"/>
</dbReference>
<name>A0A1H9KXU4_9BACI</name>
<dbReference type="EMBL" id="FOEL01000010">
    <property type="protein sequence ID" value="SER03888.1"/>
    <property type="molecule type" value="Genomic_DNA"/>
</dbReference>